<keyword evidence="8" id="KW-0418">Kinase</keyword>
<gene>
    <name evidence="18" type="ORF">ANE_LOCUS5254</name>
</gene>
<evidence type="ECO:0000313" key="18">
    <source>
        <dbReference type="EMBL" id="VVA94809.1"/>
    </source>
</evidence>
<feature type="compositionally biased region" description="Pro residues" evidence="15">
    <location>
        <begin position="7"/>
        <end position="103"/>
    </location>
</feature>
<evidence type="ECO:0000313" key="19">
    <source>
        <dbReference type="Proteomes" id="UP000489600"/>
    </source>
</evidence>
<dbReference type="OrthoDB" id="4062651at2759"/>
<protein>
    <recommendedName>
        <fullName evidence="2">non-specific serine/threonine protein kinase</fullName>
        <ecNumber evidence="2">2.7.11.1</ecNumber>
    </recommendedName>
</protein>
<keyword evidence="7 14" id="KW-0547">Nucleotide-binding</keyword>
<dbReference type="PANTHER" id="PTHR47982">
    <property type="entry name" value="PROLINE-RICH RECEPTOR-LIKE PROTEIN KINASE PERK4"/>
    <property type="match status" value="1"/>
</dbReference>
<dbReference type="Gene3D" id="1.10.510.10">
    <property type="entry name" value="Transferase(Phosphotransferase) domain 1"/>
    <property type="match status" value="1"/>
</dbReference>
<dbReference type="AlphaFoldDB" id="A0A565B1Q2"/>
<feature type="region of interest" description="Disordered" evidence="15">
    <location>
        <begin position="259"/>
        <end position="297"/>
    </location>
</feature>
<organism evidence="18 19">
    <name type="scientific">Arabis nemorensis</name>
    <dbReference type="NCBI Taxonomy" id="586526"/>
    <lineage>
        <taxon>Eukaryota</taxon>
        <taxon>Viridiplantae</taxon>
        <taxon>Streptophyta</taxon>
        <taxon>Embryophyta</taxon>
        <taxon>Tracheophyta</taxon>
        <taxon>Spermatophyta</taxon>
        <taxon>Magnoliopsida</taxon>
        <taxon>eudicotyledons</taxon>
        <taxon>Gunneridae</taxon>
        <taxon>Pentapetalae</taxon>
        <taxon>rosids</taxon>
        <taxon>malvids</taxon>
        <taxon>Brassicales</taxon>
        <taxon>Brassicaceae</taxon>
        <taxon>Arabideae</taxon>
        <taxon>Arabis</taxon>
    </lineage>
</organism>
<proteinExistence type="predicted"/>
<evidence type="ECO:0000256" key="13">
    <source>
        <dbReference type="ARBA" id="ARBA00048679"/>
    </source>
</evidence>
<evidence type="ECO:0000256" key="2">
    <source>
        <dbReference type="ARBA" id="ARBA00012513"/>
    </source>
</evidence>
<evidence type="ECO:0000256" key="10">
    <source>
        <dbReference type="ARBA" id="ARBA00022989"/>
    </source>
</evidence>
<evidence type="ECO:0000256" key="1">
    <source>
        <dbReference type="ARBA" id="ARBA00004162"/>
    </source>
</evidence>
<evidence type="ECO:0000256" key="15">
    <source>
        <dbReference type="SAM" id="MobiDB-lite"/>
    </source>
</evidence>
<dbReference type="PROSITE" id="PS00107">
    <property type="entry name" value="PROTEIN_KINASE_ATP"/>
    <property type="match status" value="1"/>
</dbReference>
<dbReference type="GO" id="GO:0005524">
    <property type="term" value="F:ATP binding"/>
    <property type="evidence" value="ECO:0007669"/>
    <property type="project" value="UniProtKB-UniRule"/>
</dbReference>
<dbReference type="PROSITE" id="PS00108">
    <property type="entry name" value="PROTEIN_KINASE_ST"/>
    <property type="match status" value="1"/>
</dbReference>
<comment type="caution">
    <text evidence="18">The sequence shown here is derived from an EMBL/GenBank/DDBJ whole genome shotgun (WGS) entry which is preliminary data.</text>
</comment>
<dbReference type="InterPro" id="IPR017441">
    <property type="entry name" value="Protein_kinase_ATP_BS"/>
</dbReference>
<reference evidence="18" key="1">
    <citation type="submission" date="2019-07" db="EMBL/GenBank/DDBJ databases">
        <authorList>
            <person name="Dittberner H."/>
        </authorList>
    </citation>
    <scope>NUCLEOTIDE SEQUENCE [LARGE SCALE GENOMIC DNA]</scope>
</reference>
<comment type="catalytic activity">
    <reaction evidence="12">
        <text>L-threonyl-[protein] + ATP = O-phospho-L-threonyl-[protein] + ADP + H(+)</text>
        <dbReference type="Rhea" id="RHEA:46608"/>
        <dbReference type="Rhea" id="RHEA-COMP:11060"/>
        <dbReference type="Rhea" id="RHEA-COMP:11605"/>
        <dbReference type="ChEBI" id="CHEBI:15378"/>
        <dbReference type="ChEBI" id="CHEBI:30013"/>
        <dbReference type="ChEBI" id="CHEBI:30616"/>
        <dbReference type="ChEBI" id="CHEBI:61977"/>
        <dbReference type="ChEBI" id="CHEBI:456216"/>
        <dbReference type="EC" id="2.7.11.1"/>
    </reaction>
</comment>
<dbReference type="EMBL" id="CABITT030000002">
    <property type="protein sequence ID" value="VVA94809.1"/>
    <property type="molecule type" value="Genomic_DNA"/>
</dbReference>
<evidence type="ECO:0000259" key="17">
    <source>
        <dbReference type="PROSITE" id="PS50011"/>
    </source>
</evidence>
<dbReference type="InterPro" id="IPR000719">
    <property type="entry name" value="Prot_kinase_dom"/>
</dbReference>
<feature type="region of interest" description="Disordered" evidence="15">
    <location>
        <begin position="640"/>
        <end position="673"/>
    </location>
</feature>
<keyword evidence="4" id="KW-0723">Serine/threonine-protein kinase</keyword>
<keyword evidence="11 16" id="KW-0472">Membrane</keyword>
<feature type="domain" description="Protein kinase" evidence="17">
    <location>
        <begin position="316"/>
        <end position="582"/>
    </location>
</feature>
<keyword evidence="5" id="KW-0808">Transferase</keyword>
<dbReference type="SUPFAM" id="SSF56112">
    <property type="entry name" value="Protein kinase-like (PK-like)"/>
    <property type="match status" value="1"/>
</dbReference>
<sequence>MSDSPSSSPPAPSADSAPPPDNSTGGSPPPSSDAAPPPSPPADSSPPPVSSPPPPSLSPPPPATPPPESNPPPPPPDSTPPPPPDATSPPPPPEPTNPPPPPPPEEEFESPPPPPPNEDDSSPPPPPEQLPPPPAPSPKKSPPGPTKAPSAPTKSPPVPPRNTSHALPPKSTAAGGPLKSPSRGVPSSVPPSPNGDGYQGKTMVGMAVAGFAVIALIAVVFLVRRKKKRNIDAYNDSQYMPPNFSVKSDGFLYGQNSTKGYSGPGGYNSQQQSNTGNSFGSQRGHAQSGSTPDSAVMGSGQTHFTYEELMEITDGFARQNILGEGGFGCVYKGKLHDGKLVAVKQLKVGSGQGDREFKAEVEIISRVHHRHLVSLVGYCISDVERLLIYEYVPNQTLEHHLHGKGMPVLEWARRVRIAIGSAKGLAYLHEDCHPKIIHRDIKSANILLDDEFEAQVADFGLAKLNDSTQTHVSTRVMGTFGYLAPEYAQSGKLTDRSDVFSFGVVLLELITGRKPVDQYQPLGEESLVEWARPLLHKAIETGDFSDLVDRKLEKHYVEHEVFRMIETAAACVRHSGPKRPRMVQVVRALDSEGDMGDISNGTKVGQSGAYDSGQYNSDVMKFRKMAFGFDDSSDSGMYSGDYSVQSSRKGSNGASSEFTRNESDNRNFNNRRF</sequence>
<keyword evidence="3" id="KW-1003">Cell membrane</keyword>
<keyword evidence="10 16" id="KW-1133">Transmembrane helix</keyword>
<feature type="region of interest" description="Disordered" evidence="15">
    <location>
        <begin position="1"/>
        <end position="197"/>
    </location>
</feature>
<feature type="binding site" evidence="14">
    <location>
        <position position="344"/>
    </location>
    <ligand>
        <name>ATP</name>
        <dbReference type="ChEBI" id="CHEBI:30616"/>
    </ligand>
</feature>
<dbReference type="CDD" id="cd14066">
    <property type="entry name" value="STKc_IRAK"/>
    <property type="match status" value="1"/>
</dbReference>
<evidence type="ECO:0000256" key="8">
    <source>
        <dbReference type="ARBA" id="ARBA00022777"/>
    </source>
</evidence>
<dbReference type="InterPro" id="IPR011009">
    <property type="entry name" value="Kinase-like_dom_sf"/>
</dbReference>
<evidence type="ECO:0000256" key="12">
    <source>
        <dbReference type="ARBA" id="ARBA00047899"/>
    </source>
</evidence>
<dbReference type="FunFam" id="3.30.200.20:FF:000212">
    <property type="entry name" value="Proline-rich receptor-like protein kinase PERK8"/>
    <property type="match status" value="1"/>
</dbReference>
<evidence type="ECO:0000256" key="11">
    <source>
        <dbReference type="ARBA" id="ARBA00023136"/>
    </source>
</evidence>
<feature type="compositionally biased region" description="Polar residues" evidence="15">
    <location>
        <begin position="644"/>
        <end position="658"/>
    </location>
</feature>
<feature type="transmembrane region" description="Helical" evidence="16">
    <location>
        <begin position="203"/>
        <end position="223"/>
    </location>
</feature>
<keyword evidence="9 14" id="KW-0067">ATP-binding</keyword>
<dbReference type="SMART" id="SM00220">
    <property type="entry name" value="S_TKc"/>
    <property type="match status" value="1"/>
</dbReference>
<evidence type="ECO:0000256" key="5">
    <source>
        <dbReference type="ARBA" id="ARBA00022679"/>
    </source>
</evidence>
<evidence type="ECO:0000256" key="9">
    <source>
        <dbReference type="ARBA" id="ARBA00022840"/>
    </source>
</evidence>
<name>A0A565B1Q2_9BRAS</name>
<feature type="compositionally biased region" description="Pro residues" evidence="15">
    <location>
        <begin position="110"/>
        <end position="146"/>
    </location>
</feature>
<evidence type="ECO:0000256" key="7">
    <source>
        <dbReference type="ARBA" id="ARBA00022741"/>
    </source>
</evidence>
<evidence type="ECO:0000256" key="6">
    <source>
        <dbReference type="ARBA" id="ARBA00022692"/>
    </source>
</evidence>
<keyword evidence="6 16" id="KW-0812">Transmembrane</keyword>
<dbReference type="FunFam" id="1.10.510.10:FF:000173">
    <property type="entry name" value="proline-rich receptor-like protein kinase PERK8"/>
    <property type="match status" value="1"/>
</dbReference>
<dbReference type="InterPro" id="IPR047117">
    <property type="entry name" value="PERK1-13-like"/>
</dbReference>
<dbReference type="GO" id="GO:0004674">
    <property type="term" value="F:protein serine/threonine kinase activity"/>
    <property type="evidence" value="ECO:0007669"/>
    <property type="project" value="UniProtKB-KW"/>
</dbReference>
<feature type="compositionally biased region" description="Polar residues" evidence="15">
    <location>
        <begin position="267"/>
        <end position="297"/>
    </location>
</feature>
<comment type="subcellular location">
    <subcellularLocation>
        <location evidence="1">Cell membrane</location>
        <topology evidence="1">Single-pass membrane protein</topology>
    </subcellularLocation>
</comment>
<dbReference type="Pfam" id="PF07714">
    <property type="entry name" value="PK_Tyr_Ser-Thr"/>
    <property type="match status" value="1"/>
</dbReference>
<accession>A0A565B1Q2</accession>
<dbReference type="Gene3D" id="3.30.200.20">
    <property type="entry name" value="Phosphorylase Kinase, domain 1"/>
    <property type="match status" value="1"/>
</dbReference>
<evidence type="ECO:0000256" key="4">
    <source>
        <dbReference type="ARBA" id="ARBA00022527"/>
    </source>
</evidence>
<evidence type="ECO:0000256" key="3">
    <source>
        <dbReference type="ARBA" id="ARBA00022475"/>
    </source>
</evidence>
<comment type="catalytic activity">
    <reaction evidence="13">
        <text>L-seryl-[protein] + ATP = O-phospho-L-seryl-[protein] + ADP + H(+)</text>
        <dbReference type="Rhea" id="RHEA:17989"/>
        <dbReference type="Rhea" id="RHEA-COMP:9863"/>
        <dbReference type="Rhea" id="RHEA-COMP:11604"/>
        <dbReference type="ChEBI" id="CHEBI:15378"/>
        <dbReference type="ChEBI" id="CHEBI:29999"/>
        <dbReference type="ChEBI" id="CHEBI:30616"/>
        <dbReference type="ChEBI" id="CHEBI:83421"/>
        <dbReference type="ChEBI" id="CHEBI:456216"/>
        <dbReference type="EC" id="2.7.11.1"/>
    </reaction>
</comment>
<dbReference type="GO" id="GO:0005886">
    <property type="term" value="C:plasma membrane"/>
    <property type="evidence" value="ECO:0007669"/>
    <property type="project" value="UniProtKB-SubCell"/>
</dbReference>
<dbReference type="InterPro" id="IPR001245">
    <property type="entry name" value="Ser-Thr/Tyr_kinase_cat_dom"/>
</dbReference>
<dbReference type="PANTHER" id="PTHR47982:SF44">
    <property type="entry name" value="PROLINE-RICH RECEPTOR-LIKE PROTEIN KINASE PERK13-RELATED"/>
    <property type="match status" value="1"/>
</dbReference>
<dbReference type="InterPro" id="IPR008271">
    <property type="entry name" value="Ser/Thr_kinase_AS"/>
</dbReference>
<dbReference type="Proteomes" id="UP000489600">
    <property type="component" value="Unassembled WGS sequence"/>
</dbReference>
<dbReference type="PROSITE" id="PS50011">
    <property type="entry name" value="PROTEIN_KINASE_DOM"/>
    <property type="match status" value="1"/>
</dbReference>
<dbReference type="EC" id="2.7.11.1" evidence="2"/>
<evidence type="ECO:0000256" key="16">
    <source>
        <dbReference type="SAM" id="Phobius"/>
    </source>
</evidence>
<keyword evidence="19" id="KW-1185">Reference proteome</keyword>
<evidence type="ECO:0000256" key="14">
    <source>
        <dbReference type="PROSITE-ProRule" id="PRU10141"/>
    </source>
</evidence>